<dbReference type="Gene3D" id="1.25.40.20">
    <property type="entry name" value="Ankyrin repeat-containing domain"/>
    <property type="match status" value="2"/>
</dbReference>
<proteinExistence type="predicted"/>
<dbReference type="SUPFAM" id="SSF48403">
    <property type="entry name" value="Ankyrin repeat"/>
    <property type="match status" value="1"/>
</dbReference>
<dbReference type="InterPro" id="IPR050889">
    <property type="entry name" value="Dendritic_Spine_Reg/Scaffold"/>
</dbReference>
<dbReference type="PANTHER" id="PTHR24166">
    <property type="entry name" value="ROLLING PEBBLES, ISOFORM B"/>
    <property type="match status" value="1"/>
</dbReference>
<dbReference type="PANTHER" id="PTHR24166:SF48">
    <property type="entry name" value="PROTEIN VAPYRIN"/>
    <property type="match status" value="1"/>
</dbReference>
<dbReference type="Proteomes" id="UP000256645">
    <property type="component" value="Unassembled WGS sequence"/>
</dbReference>
<dbReference type="EMBL" id="PDLM01000006">
    <property type="protein sequence ID" value="RDW75392.1"/>
    <property type="molecule type" value="Genomic_DNA"/>
</dbReference>
<accession>A0A3D8RMS1</accession>
<gene>
    <name evidence="3" type="ORF">BP6252_06534</name>
</gene>
<keyword evidence="2" id="KW-0040">ANK repeat</keyword>
<dbReference type="Pfam" id="PF12796">
    <property type="entry name" value="Ank_2"/>
    <property type="match status" value="2"/>
</dbReference>
<comment type="caution">
    <text evidence="3">The sequence shown here is derived from an EMBL/GenBank/DDBJ whole genome shotgun (WGS) entry which is preliminary data.</text>
</comment>
<keyword evidence="1" id="KW-0677">Repeat</keyword>
<dbReference type="STRING" id="1849047.A0A3D8RMS1"/>
<dbReference type="SMART" id="SM00248">
    <property type="entry name" value="ANK"/>
    <property type="match status" value="3"/>
</dbReference>
<evidence type="ECO:0000313" key="3">
    <source>
        <dbReference type="EMBL" id="RDW75392.1"/>
    </source>
</evidence>
<keyword evidence="4" id="KW-1185">Reference proteome</keyword>
<name>A0A3D8RMS1_9HELO</name>
<dbReference type="OrthoDB" id="427518at2759"/>
<sequence length="202" mass="22059">MADSGLKSPSQSSHSLPRRTTSACQIAALILAAARGDTGTVHTLLASGSDPNPPDNDQKTALIWAATIASDKIVRELLPKIEADEAKEPALEQAANEGQFSVAEMLHENIKDHVRQASVVPKFCFRQLLKPDSYPQVLDKFIERSNQKDGQDRTALMVAVENRNWQLVTALLRLNPKTGLQDTNSRTVLMIATISGHVEVVK</sequence>
<dbReference type="InterPro" id="IPR036770">
    <property type="entry name" value="Ankyrin_rpt-contain_sf"/>
</dbReference>
<dbReference type="AlphaFoldDB" id="A0A3D8RMS1"/>
<evidence type="ECO:0000256" key="2">
    <source>
        <dbReference type="ARBA" id="ARBA00023043"/>
    </source>
</evidence>
<evidence type="ECO:0000256" key="1">
    <source>
        <dbReference type="ARBA" id="ARBA00022737"/>
    </source>
</evidence>
<evidence type="ECO:0000313" key="4">
    <source>
        <dbReference type="Proteomes" id="UP000256645"/>
    </source>
</evidence>
<reference evidence="3 4" key="1">
    <citation type="journal article" date="2018" name="IMA Fungus">
        <title>IMA Genome-F 9: Draft genome sequence of Annulohypoxylon stygium, Aspergillus mulundensis, Berkeleyomyces basicola (syn. Thielaviopsis basicola), Ceratocystis smalleyi, two Cercospora beticola strains, Coleophoma cylindrospora, Fusarium fracticaudum, Phialophora cf. hyalina, and Morchella septimelata.</title>
        <authorList>
            <person name="Wingfield B.D."/>
            <person name="Bills G.F."/>
            <person name="Dong Y."/>
            <person name="Huang W."/>
            <person name="Nel W.J."/>
            <person name="Swalarsk-Parry B.S."/>
            <person name="Vaghefi N."/>
            <person name="Wilken P.M."/>
            <person name="An Z."/>
            <person name="de Beer Z.W."/>
            <person name="De Vos L."/>
            <person name="Chen L."/>
            <person name="Duong T.A."/>
            <person name="Gao Y."/>
            <person name="Hammerbacher A."/>
            <person name="Kikkert J.R."/>
            <person name="Li Y."/>
            <person name="Li H."/>
            <person name="Li K."/>
            <person name="Li Q."/>
            <person name="Liu X."/>
            <person name="Ma X."/>
            <person name="Naidoo K."/>
            <person name="Pethybridge S.J."/>
            <person name="Sun J."/>
            <person name="Steenkamp E.T."/>
            <person name="van der Nest M.A."/>
            <person name="van Wyk S."/>
            <person name="Wingfield M.J."/>
            <person name="Xiong C."/>
            <person name="Yue Q."/>
            <person name="Zhang X."/>
        </authorList>
    </citation>
    <scope>NUCLEOTIDE SEQUENCE [LARGE SCALE GENOMIC DNA]</scope>
    <source>
        <strain evidence="3 4">BP6252</strain>
    </source>
</reference>
<organism evidence="3 4">
    <name type="scientific">Coleophoma cylindrospora</name>
    <dbReference type="NCBI Taxonomy" id="1849047"/>
    <lineage>
        <taxon>Eukaryota</taxon>
        <taxon>Fungi</taxon>
        <taxon>Dikarya</taxon>
        <taxon>Ascomycota</taxon>
        <taxon>Pezizomycotina</taxon>
        <taxon>Leotiomycetes</taxon>
        <taxon>Helotiales</taxon>
        <taxon>Dermateaceae</taxon>
        <taxon>Coleophoma</taxon>
    </lineage>
</organism>
<protein>
    <submittedName>
        <fullName evidence="3">Uncharacterized protein</fullName>
    </submittedName>
</protein>
<dbReference type="InterPro" id="IPR002110">
    <property type="entry name" value="Ankyrin_rpt"/>
</dbReference>